<protein>
    <submittedName>
        <fullName evidence="1">Uncharacterized protein</fullName>
    </submittedName>
</protein>
<dbReference type="Proteomes" id="UP000010847">
    <property type="component" value="Chromosome"/>
</dbReference>
<evidence type="ECO:0000313" key="2">
    <source>
        <dbReference type="Proteomes" id="UP000010847"/>
    </source>
</evidence>
<gene>
    <name evidence="1" type="ORF">DESME_13695</name>
</gene>
<accession>W0EHK4</accession>
<sequence length="40" mass="4850">MSKRIRKINKEFQWDEILNISPEGNLLAMRKLFIVRNMSE</sequence>
<dbReference type="AlphaFoldDB" id="W0EHK4"/>
<keyword evidence="2" id="KW-1185">Reference proteome</keyword>
<dbReference type="STRING" id="871968.DESME_13695"/>
<organism evidence="1 2">
    <name type="scientific">Desulfitobacterium metallireducens DSM 15288</name>
    <dbReference type="NCBI Taxonomy" id="871968"/>
    <lineage>
        <taxon>Bacteria</taxon>
        <taxon>Bacillati</taxon>
        <taxon>Bacillota</taxon>
        <taxon>Clostridia</taxon>
        <taxon>Eubacteriales</taxon>
        <taxon>Desulfitobacteriaceae</taxon>
        <taxon>Desulfitobacterium</taxon>
    </lineage>
</organism>
<reference evidence="1 2" key="1">
    <citation type="submission" date="2013-12" db="EMBL/GenBank/DDBJ databases">
        <authorList>
            <consortium name="DOE Joint Genome Institute"/>
            <person name="Smidt H."/>
            <person name="Huntemann M."/>
            <person name="Han J."/>
            <person name="Chen A."/>
            <person name="Kyrpides N."/>
            <person name="Mavromatis K."/>
            <person name="Markowitz V."/>
            <person name="Palaniappan K."/>
            <person name="Ivanova N."/>
            <person name="Schaumberg A."/>
            <person name="Pati A."/>
            <person name="Liolios K."/>
            <person name="Nordberg H.P."/>
            <person name="Cantor M.N."/>
            <person name="Hua S.X."/>
            <person name="Woyke T."/>
        </authorList>
    </citation>
    <scope>NUCLEOTIDE SEQUENCE [LARGE SCALE GENOMIC DNA]</scope>
    <source>
        <strain evidence="2">DSM 15288</strain>
    </source>
</reference>
<dbReference type="RefSeq" id="WP_282432811.1">
    <property type="nucleotide sequence ID" value="NZ_CP007032.1"/>
</dbReference>
<dbReference type="EMBL" id="CP007032">
    <property type="protein sequence ID" value="AHF08669.1"/>
    <property type="molecule type" value="Genomic_DNA"/>
</dbReference>
<dbReference type="HOGENOM" id="CLU_3288503_0_0_9"/>
<proteinExistence type="predicted"/>
<evidence type="ECO:0000313" key="1">
    <source>
        <dbReference type="EMBL" id="AHF08669.1"/>
    </source>
</evidence>
<dbReference type="KEGG" id="dmt:DESME_13695"/>
<name>W0EHK4_9FIRM</name>